<dbReference type="CDD" id="cd06550">
    <property type="entry name" value="TM_ABC_iron-siderophores_like"/>
    <property type="match status" value="1"/>
</dbReference>
<comment type="subcellular location">
    <subcellularLocation>
        <location evidence="1">Cell membrane</location>
        <topology evidence="1">Multi-pass membrane protein</topology>
    </subcellularLocation>
</comment>
<evidence type="ECO:0000313" key="13">
    <source>
        <dbReference type="EMBL" id="ELZ48023.1"/>
    </source>
</evidence>
<proteinExistence type="inferred from homology"/>
<evidence type="ECO:0000256" key="12">
    <source>
        <dbReference type="SAM" id="Phobius"/>
    </source>
</evidence>
<feature type="transmembrane region" description="Helical" evidence="12">
    <location>
        <begin position="345"/>
        <end position="364"/>
    </location>
</feature>
<keyword evidence="3" id="KW-0813">Transport</keyword>
<evidence type="ECO:0000256" key="7">
    <source>
        <dbReference type="ARBA" id="ARBA00023136"/>
    </source>
</evidence>
<feature type="transmembrane region" description="Helical" evidence="12">
    <location>
        <begin position="376"/>
        <end position="396"/>
    </location>
</feature>
<feature type="transmembrane region" description="Helical" evidence="12">
    <location>
        <begin position="44"/>
        <end position="68"/>
    </location>
</feature>
<evidence type="ECO:0000256" key="9">
    <source>
        <dbReference type="ARBA" id="ARBA00064420"/>
    </source>
</evidence>
<feature type="transmembrane region" description="Helical" evidence="12">
    <location>
        <begin position="214"/>
        <end position="235"/>
    </location>
</feature>
<comment type="subunit">
    <text evidence="9">The complex is composed of two ATP-binding proteins (BtuD), two transmembrane proteins (BtuC) and a solute-binding protein (BtuF).</text>
</comment>
<comment type="caution">
    <text evidence="13">The sequence shown here is derived from an EMBL/GenBank/DDBJ whole genome shotgun (WGS) entry which is preliminary data.</text>
</comment>
<dbReference type="InterPro" id="IPR000522">
    <property type="entry name" value="ABC_transptr_permease_BtuC"/>
</dbReference>
<dbReference type="Proteomes" id="UP000011586">
    <property type="component" value="Unassembled WGS sequence"/>
</dbReference>
<dbReference type="Pfam" id="PF01032">
    <property type="entry name" value="FecCD"/>
    <property type="match status" value="1"/>
</dbReference>
<dbReference type="FunFam" id="1.10.3470.10:FF:000001">
    <property type="entry name" value="Vitamin B12 ABC transporter permease BtuC"/>
    <property type="match status" value="1"/>
</dbReference>
<reference evidence="13 14" key="1">
    <citation type="journal article" date="2014" name="PLoS Genet.">
        <title>Phylogenetically driven sequencing of extremely halophilic archaea reveals strategies for static and dynamic osmo-response.</title>
        <authorList>
            <person name="Becker E.A."/>
            <person name="Seitzer P.M."/>
            <person name="Tritt A."/>
            <person name="Larsen D."/>
            <person name="Krusor M."/>
            <person name="Yao A.I."/>
            <person name="Wu D."/>
            <person name="Madern D."/>
            <person name="Eisen J.A."/>
            <person name="Darling A.E."/>
            <person name="Facciotti M.T."/>
        </authorList>
    </citation>
    <scope>NUCLEOTIDE SEQUENCE [LARGE SCALE GENOMIC DNA]</scope>
    <source>
        <strain evidence="13 14">DSM 19288</strain>
    </source>
</reference>
<dbReference type="SUPFAM" id="SSF81345">
    <property type="entry name" value="ABC transporter involved in vitamin B12 uptake, BtuC"/>
    <property type="match status" value="1"/>
</dbReference>
<evidence type="ECO:0000256" key="4">
    <source>
        <dbReference type="ARBA" id="ARBA00022475"/>
    </source>
</evidence>
<dbReference type="Gene3D" id="1.10.3470.10">
    <property type="entry name" value="ABC transporter involved in vitamin B12 uptake, BtuC"/>
    <property type="match status" value="1"/>
</dbReference>
<feature type="transmembrane region" description="Helical" evidence="12">
    <location>
        <begin position="308"/>
        <end position="333"/>
    </location>
</feature>
<feature type="transmembrane region" description="Helical" evidence="12">
    <location>
        <begin position="183"/>
        <end position="202"/>
    </location>
</feature>
<evidence type="ECO:0000256" key="10">
    <source>
        <dbReference type="ARBA" id="ARBA00071366"/>
    </source>
</evidence>
<evidence type="ECO:0000256" key="6">
    <source>
        <dbReference type="ARBA" id="ARBA00022989"/>
    </source>
</evidence>
<dbReference type="PANTHER" id="PTHR30472">
    <property type="entry name" value="FERRIC ENTEROBACTIN TRANSPORT SYSTEM PERMEASE PROTEIN"/>
    <property type="match status" value="1"/>
</dbReference>
<evidence type="ECO:0000256" key="1">
    <source>
        <dbReference type="ARBA" id="ARBA00004651"/>
    </source>
</evidence>
<comment type="function">
    <text evidence="8">Required for corrinoid utilization. Probably part of the ABC transporter complex BtuCDF involved in cobalamin (vitamin B12) import. Probably involved in the translocation of the substrate across the membrane.</text>
</comment>
<evidence type="ECO:0000256" key="3">
    <source>
        <dbReference type="ARBA" id="ARBA00022448"/>
    </source>
</evidence>
<keyword evidence="4" id="KW-1003">Cell membrane</keyword>
<evidence type="ECO:0000256" key="11">
    <source>
        <dbReference type="SAM" id="MobiDB-lite"/>
    </source>
</evidence>
<keyword evidence="14" id="KW-1185">Reference proteome</keyword>
<dbReference type="RefSeq" id="WP_008440613.1">
    <property type="nucleotide sequence ID" value="NZ_AOJK01000010.1"/>
</dbReference>
<keyword evidence="7 12" id="KW-0472">Membrane</keyword>
<protein>
    <recommendedName>
        <fullName evidence="10">Cobalamin import system permease protein BtuC</fullName>
    </recommendedName>
</protein>
<dbReference type="PATRIC" id="fig|1227465.4.peg.394"/>
<evidence type="ECO:0000313" key="14">
    <source>
        <dbReference type="Proteomes" id="UP000011586"/>
    </source>
</evidence>
<feature type="transmembrane region" description="Helical" evidence="12">
    <location>
        <begin position="158"/>
        <end position="177"/>
    </location>
</feature>
<name>M0ELT0_9EURY</name>
<sequence length="405" mass="42210">MTGERPATDGGSVTSDEGRRVGSGSSARRPAEGDRLGWLFEPRLLTVAAASLLLVVLAGLVQVSFGAYSMTVGQAWRAVLDPAVLLDPRWSLNFLLGEELMRAVTGFQGELPELARETLVVWNIRLPRVLVAVVVGANLAVSGAIFQAVTRNELASPFILGVSSGAGLMILLTLVVFGGLSAFLPLIAALGGSVAFLIVYAIAWKNGTSPVRLVLAGVIVGTVFNSLQTGLFFFADDIGVVQSAIQWTTGSLTGADWEQVRMALPWTLAAMGLALAGSRQLNLLLLGEQTAKSLGMSIEKVRFALSGVAVLAAAASIAVAGIVSFVGLIVPHVVRNLVGSDYKRVIVGCLFVGPALMVGADVGARLGMSVLTGADAQIPVGIVTGLVGGPYFLYLMRRQQNVGDL</sequence>
<gene>
    <name evidence="13" type="ORF">C463_02011</name>
</gene>
<accession>M0ELT0</accession>
<dbReference type="EMBL" id="AOJK01000010">
    <property type="protein sequence ID" value="ELZ48023.1"/>
    <property type="molecule type" value="Genomic_DNA"/>
</dbReference>
<keyword evidence="5 12" id="KW-0812">Transmembrane</keyword>
<evidence type="ECO:0000256" key="5">
    <source>
        <dbReference type="ARBA" id="ARBA00022692"/>
    </source>
</evidence>
<dbReference type="InterPro" id="IPR037294">
    <property type="entry name" value="ABC_BtuC-like"/>
</dbReference>
<keyword evidence="6 12" id="KW-1133">Transmembrane helix</keyword>
<dbReference type="PANTHER" id="PTHR30472:SF25">
    <property type="entry name" value="ABC TRANSPORTER PERMEASE PROTEIN MJ0876-RELATED"/>
    <property type="match status" value="1"/>
</dbReference>
<dbReference type="GO" id="GO:0005886">
    <property type="term" value="C:plasma membrane"/>
    <property type="evidence" value="ECO:0007669"/>
    <property type="project" value="UniProtKB-SubCell"/>
</dbReference>
<feature type="transmembrane region" description="Helical" evidence="12">
    <location>
        <begin position="126"/>
        <end position="146"/>
    </location>
</feature>
<dbReference type="AlphaFoldDB" id="M0ELT0"/>
<evidence type="ECO:0000256" key="8">
    <source>
        <dbReference type="ARBA" id="ARBA00053891"/>
    </source>
</evidence>
<dbReference type="STRING" id="1227465.C463_02011"/>
<feature type="region of interest" description="Disordered" evidence="11">
    <location>
        <begin position="1"/>
        <end position="31"/>
    </location>
</feature>
<comment type="similarity">
    <text evidence="2">Belongs to the binding-protein-dependent transport system permease family. FecCD subfamily.</text>
</comment>
<dbReference type="GO" id="GO:0022857">
    <property type="term" value="F:transmembrane transporter activity"/>
    <property type="evidence" value="ECO:0007669"/>
    <property type="project" value="InterPro"/>
</dbReference>
<organism evidence="13 14">
    <name type="scientific">Halorubrum californiense DSM 19288</name>
    <dbReference type="NCBI Taxonomy" id="1227465"/>
    <lineage>
        <taxon>Archaea</taxon>
        <taxon>Methanobacteriati</taxon>
        <taxon>Methanobacteriota</taxon>
        <taxon>Stenosarchaea group</taxon>
        <taxon>Halobacteria</taxon>
        <taxon>Halobacteriales</taxon>
        <taxon>Haloferacaceae</taxon>
        <taxon>Halorubrum</taxon>
    </lineage>
</organism>
<dbReference type="OrthoDB" id="27848at2157"/>
<evidence type="ECO:0000256" key="2">
    <source>
        <dbReference type="ARBA" id="ARBA00007935"/>
    </source>
</evidence>